<protein>
    <submittedName>
        <fullName evidence="7">Inorganic phosphate transporter</fullName>
    </submittedName>
</protein>
<name>A0A5B8C7P6_9MICO</name>
<proteinExistence type="predicted"/>
<evidence type="ECO:0000313" key="8">
    <source>
        <dbReference type="Proteomes" id="UP000314616"/>
    </source>
</evidence>
<keyword evidence="2" id="KW-0813">Transport</keyword>
<dbReference type="OrthoDB" id="9779554at2"/>
<keyword evidence="5 6" id="KW-0472">Membrane</keyword>
<evidence type="ECO:0000256" key="4">
    <source>
        <dbReference type="ARBA" id="ARBA00022989"/>
    </source>
</evidence>
<feature type="transmembrane region" description="Helical" evidence="6">
    <location>
        <begin position="302"/>
        <end position="328"/>
    </location>
</feature>
<sequence length="333" mass="34336">MDLVLVLVVVVVTVALAFDFTNGFHDAANAIATSVSTRALTPRVALVMAAAMNLLGALLGTGVAETIGSGIITPPDGTSGLLVVLAGLVGAIAWNLITWWFGLPSSSTHALIGGLAGAGMASATTVHWDVIATSVVLPMVLSPLIGFALAYMVMLVVLWTFRRRPYSPTMRGFRLTQTISAAAMALGHGLQDAQKTMGVIVIALVAGGLHEGTSIPLWVKLAAAAAISLGTYAGGWRIMRTLGRRVIELDPARGFVAESVSAAVLYTTAFLLHAPVSTTHIITSAIMGVGATRRLSAVRWGVAGNIALAWLFTIPAAALMAAGLYVGVDLISG</sequence>
<organism evidence="7 8">
    <name type="scientific">Georgenia yuyongxinii</name>
    <dbReference type="NCBI Taxonomy" id="2589797"/>
    <lineage>
        <taxon>Bacteria</taxon>
        <taxon>Bacillati</taxon>
        <taxon>Actinomycetota</taxon>
        <taxon>Actinomycetes</taxon>
        <taxon>Micrococcales</taxon>
        <taxon>Bogoriellaceae</taxon>
        <taxon>Georgenia</taxon>
    </lineage>
</organism>
<feature type="transmembrane region" description="Helical" evidence="6">
    <location>
        <begin position="217"/>
        <end position="235"/>
    </location>
</feature>
<dbReference type="GO" id="GO:0035435">
    <property type="term" value="P:phosphate ion transmembrane transport"/>
    <property type="evidence" value="ECO:0007669"/>
    <property type="project" value="TreeGrafter"/>
</dbReference>
<dbReference type="PANTHER" id="PTHR11101:SF80">
    <property type="entry name" value="PHOSPHATE TRANSPORTER"/>
    <property type="match status" value="1"/>
</dbReference>
<feature type="transmembrane region" description="Helical" evidence="6">
    <location>
        <begin position="108"/>
        <end position="128"/>
    </location>
</feature>
<dbReference type="KEGG" id="gyu:FE374_16715"/>
<reference evidence="7 8" key="1">
    <citation type="submission" date="2019-05" db="EMBL/GenBank/DDBJ databases">
        <title>Georgenia *** sp. nov., and Georgenia *** sp. nov., isolated from the intestinal contents of plateau pika (Ochotona curzoniae) in the Qinghai-Tibet plateau of China.</title>
        <authorList>
            <person name="Tian Z."/>
        </authorList>
    </citation>
    <scope>NUCLEOTIDE SEQUENCE [LARGE SCALE GENOMIC DNA]</scope>
    <source>
        <strain evidence="7 8">Z443</strain>
    </source>
</reference>
<evidence type="ECO:0000256" key="2">
    <source>
        <dbReference type="ARBA" id="ARBA00022448"/>
    </source>
</evidence>
<feature type="transmembrane region" description="Helical" evidence="6">
    <location>
        <begin position="44"/>
        <end position="68"/>
    </location>
</feature>
<evidence type="ECO:0000256" key="3">
    <source>
        <dbReference type="ARBA" id="ARBA00022692"/>
    </source>
</evidence>
<dbReference type="InterPro" id="IPR001204">
    <property type="entry name" value="Phos_transporter"/>
</dbReference>
<dbReference type="Proteomes" id="UP000314616">
    <property type="component" value="Chromosome"/>
</dbReference>
<evidence type="ECO:0000313" key="7">
    <source>
        <dbReference type="EMBL" id="QDC26040.1"/>
    </source>
</evidence>
<keyword evidence="3 6" id="KW-0812">Transmembrane</keyword>
<evidence type="ECO:0000256" key="1">
    <source>
        <dbReference type="ARBA" id="ARBA00004141"/>
    </source>
</evidence>
<dbReference type="AlphaFoldDB" id="A0A5B8C7P6"/>
<dbReference type="EMBL" id="CP040915">
    <property type="protein sequence ID" value="QDC26040.1"/>
    <property type="molecule type" value="Genomic_DNA"/>
</dbReference>
<evidence type="ECO:0000256" key="6">
    <source>
        <dbReference type="SAM" id="Phobius"/>
    </source>
</evidence>
<evidence type="ECO:0000256" key="5">
    <source>
        <dbReference type="ARBA" id="ARBA00023136"/>
    </source>
</evidence>
<dbReference type="GO" id="GO:0005315">
    <property type="term" value="F:phosphate transmembrane transporter activity"/>
    <property type="evidence" value="ECO:0007669"/>
    <property type="project" value="InterPro"/>
</dbReference>
<dbReference type="RefSeq" id="WP_139930377.1">
    <property type="nucleotide sequence ID" value="NZ_CP040915.1"/>
</dbReference>
<dbReference type="Pfam" id="PF01384">
    <property type="entry name" value="PHO4"/>
    <property type="match status" value="1"/>
</dbReference>
<keyword evidence="4 6" id="KW-1133">Transmembrane helix</keyword>
<dbReference type="PANTHER" id="PTHR11101">
    <property type="entry name" value="PHOSPHATE TRANSPORTER"/>
    <property type="match status" value="1"/>
</dbReference>
<comment type="subcellular location">
    <subcellularLocation>
        <location evidence="1">Membrane</location>
        <topology evidence="1">Multi-pass membrane protein</topology>
    </subcellularLocation>
</comment>
<feature type="transmembrane region" description="Helical" evidence="6">
    <location>
        <begin position="140"/>
        <end position="161"/>
    </location>
</feature>
<accession>A0A5B8C7P6</accession>
<dbReference type="GO" id="GO:0016020">
    <property type="term" value="C:membrane"/>
    <property type="evidence" value="ECO:0007669"/>
    <property type="project" value="UniProtKB-SubCell"/>
</dbReference>
<feature type="transmembrane region" description="Helical" evidence="6">
    <location>
        <begin position="80"/>
        <end position="102"/>
    </location>
</feature>
<gene>
    <name evidence="7" type="ORF">FE374_16715</name>
</gene>